<dbReference type="InterPro" id="IPR036390">
    <property type="entry name" value="WH_DNA-bd_sf"/>
</dbReference>
<dbReference type="Pfam" id="PF03466">
    <property type="entry name" value="LysR_substrate"/>
    <property type="match status" value="1"/>
</dbReference>
<evidence type="ECO:0000256" key="2">
    <source>
        <dbReference type="ARBA" id="ARBA00023015"/>
    </source>
</evidence>
<dbReference type="GO" id="GO:0003700">
    <property type="term" value="F:DNA-binding transcription factor activity"/>
    <property type="evidence" value="ECO:0007669"/>
    <property type="project" value="InterPro"/>
</dbReference>
<evidence type="ECO:0000313" key="6">
    <source>
        <dbReference type="EMBL" id="KZB64154.1"/>
    </source>
</evidence>
<evidence type="ECO:0000256" key="3">
    <source>
        <dbReference type="ARBA" id="ARBA00023125"/>
    </source>
</evidence>
<evidence type="ECO:0000256" key="1">
    <source>
        <dbReference type="ARBA" id="ARBA00009437"/>
    </source>
</evidence>
<dbReference type="OrthoDB" id="9789529at2"/>
<gene>
    <name evidence="6" type="ORF">AUP42_20460</name>
</gene>
<dbReference type="Gene3D" id="1.10.10.10">
    <property type="entry name" value="Winged helix-like DNA-binding domain superfamily/Winged helix DNA-binding domain"/>
    <property type="match status" value="1"/>
</dbReference>
<keyword evidence="2" id="KW-0805">Transcription regulation</keyword>
<dbReference type="PROSITE" id="PS50931">
    <property type="entry name" value="HTH_LYSR"/>
    <property type="match status" value="1"/>
</dbReference>
<name>A0A154L5F7_9PROT</name>
<dbReference type="GO" id="GO:0003677">
    <property type="term" value="F:DNA binding"/>
    <property type="evidence" value="ECO:0007669"/>
    <property type="project" value="UniProtKB-KW"/>
</dbReference>
<keyword evidence="3" id="KW-0238">DNA-binding</keyword>
<sequence length="299" mass="32975">MSSLPGNLPNLDLDLARTFVTICETGNFSRAAERVNRSASAISLQVKKLEEIVGCSLFEREPRRVRLTPDGEVLLGFARRLLQLNDEVMSRFRTPDFAGKVQLGVPNDNGIIAIPEIMRRFAISHPHVEVDVFLGPTARLRQRIADGTTDIAVFSYDPELDPQPPIHSEPLVWLGARNGMAIEKRPLPVALAEPGCYWRAMALRALDEAGINYRVAYTSEFCQAQIAATEADLAICPVPISVISDRLIHLDARHGLPELGEYRITLAKRPGTGPAEDALAEHVVSSFKMAAERGMRLFA</sequence>
<dbReference type="Gene3D" id="3.40.190.10">
    <property type="entry name" value="Periplasmic binding protein-like II"/>
    <property type="match status" value="2"/>
</dbReference>
<comment type="similarity">
    <text evidence="1">Belongs to the LysR transcriptional regulatory family.</text>
</comment>
<evidence type="ECO:0000313" key="7">
    <source>
        <dbReference type="Proteomes" id="UP000076335"/>
    </source>
</evidence>
<dbReference type="EMBL" id="LPVY01000013">
    <property type="protein sequence ID" value="KZB64154.1"/>
    <property type="molecule type" value="Genomic_DNA"/>
</dbReference>
<dbReference type="PRINTS" id="PR00039">
    <property type="entry name" value="HTHLYSR"/>
</dbReference>
<dbReference type="InterPro" id="IPR005119">
    <property type="entry name" value="LysR_subst-bd"/>
</dbReference>
<dbReference type="Proteomes" id="UP000076335">
    <property type="component" value="Unassembled WGS sequence"/>
</dbReference>
<evidence type="ECO:0000256" key="4">
    <source>
        <dbReference type="ARBA" id="ARBA00023163"/>
    </source>
</evidence>
<dbReference type="AlphaFoldDB" id="A0A154L5F7"/>
<dbReference type="RefSeq" id="WP_062952130.1">
    <property type="nucleotide sequence ID" value="NZ_LPVY01000013.1"/>
</dbReference>
<dbReference type="SUPFAM" id="SSF53850">
    <property type="entry name" value="Periplasmic binding protein-like II"/>
    <property type="match status" value="1"/>
</dbReference>
<proteinExistence type="inferred from homology"/>
<organism evidence="6 7">
    <name type="scientific">Thalassospira lucentensis</name>
    <dbReference type="NCBI Taxonomy" id="168935"/>
    <lineage>
        <taxon>Bacteria</taxon>
        <taxon>Pseudomonadati</taxon>
        <taxon>Pseudomonadota</taxon>
        <taxon>Alphaproteobacteria</taxon>
        <taxon>Rhodospirillales</taxon>
        <taxon>Thalassospiraceae</taxon>
        <taxon>Thalassospira</taxon>
    </lineage>
</organism>
<dbReference type="PANTHER" id="PTHR30579">
    <property type="entry name" value="TRANSCRIPTIONAL REGULATOR"/>
    <property type="match status" value="1"/>
</dbReference>
<dbReference type="Pfam" id="PF00126">
    <property type="entry name" value="HTH_1"/>
    <property type="match status" value="1"/>
</dbReference>
<reference evidence="6 7" key="1">
    <citation type="submission" date="2015-12" db="EMBL/GenBank/DDBJ databases">
        <title>Genome sequence of Thalassospira lucentensis MCCC 1A02072.</title>
        <authorList>
            <person name="Lu L."/>
            <person name="Lai Q."/>
            <person name="Shao Z."/>
            <person name="Qian P."/>
        </authorList>
    </citation>
    <scope>NUCLEOTIDE SEQUENCE [LARGE SCALE GENOMIC DNA]</scope>
    <source>
        <strain evidence="6 7">MCCC 1A02072</strain>
    </source>
</reference>
<evidence type="ECO:0000259" key="5">
    <source>
        <dbReference type="PROSITE" id="PS50931"/>
    </source>
</evidence>
<dbReference type="InterPro" id="IPR050176">
    <property type="entry name" value="LTTR"/>
</dbReference>
<dbReference type="SUPFAM" id="SSF46785">
    <property type="entry name" value="Winged helix' DNA-binding domain"/>
    <property type="match status" value="1"/>
</dbReference>
<accession>A0A154L5F7</accession>
<dbReference type="InterPro" id="IPR000847">
    <property type="entry name" value="LysR_HTH_N"/>
</dbReference>
<dbReference type="PANTHER" id="PTHR30579:SF7">
    <property type="entry name" value="HTH-TYPE TRANSCRIPTIONAL REGULATOR LRHA-RELATED"/>
    <property type="match status" value="1"/>
</dbReference>
<dbReference type="FunFam" id="1.10.10.10:FF:000001">
    <property type="entry name" value="LysR family transcriptional regulator"/>
    <property type="match status" value="1"/>
</dbReference>
<dbReference type="InterPro" id="IPR036388">
    <property type="entry name" value="WH-like_DNA-bd_sf"/>
</dbReference>
<protein>
    <submittedName>
        <fullName evidence="6">LysR family transcriptional regulator</fullName>
    </submittedName>
</protein>
<feature type="domain" description="HTH lysR-type" evidence="5">
    <location>
        <begin position="11"/>
        <end position="68"/>
    </location>
</feature>
<keyword evidence="4" id="KW-0804">Transcription</keyword>
<comment type="caution">
    <text evidence="6">The sequence shown here is derived from an EMBL/GenBank/DDBJ whole genome shotgun (WGS) entry which is preliminary data.</text>
</comment>